<gene>
    <name evidence="18" type="primary">LOC108697171</name>
</gene>
<keyword evidence="4" id="KW-0472">Membrane</keyword>
<evidence type="ECO:0000256" key="2">
    <source>
        <dbReference type="ARBA" id="ARBA00004285"/>
    </source>
</evidence>
<accession>A0A1L8FE31</accession>
<dbReference type="SUPFAM" id="SSF47986">
    <property type="entry name" value="DEATH domain"/>
    <property type="match status" value="1"/>
</dbReference>
<dbReference type="PROSITE" id="PS50050">
    <property type="entry name" value="TNFR_NGFR_2"/>
    <property type="match status" value="2"/>
</dbReference>
<dbReference type="InterPro" id="IPR000488">
    <property type="entry name" value="Death_dom"/>
</dbReference>
<proteinExistence type="predicted"/>
<evidence type="ECO:0000256" key="1">
    <source>
        <dbReference type="ARBA" id="ARBA00004251"/>
    </source>
</evidence>
<dbReference type="PROSITE" id="PS00652">
    <property type="entry name" value="TNFR_NGFR_1"/>
    <property type="match status" value="1"/>
</dbReference>
<keyword evidence="11" id="KW-0325">Glycoprotein</keyword>
<organism evidence="17 18">
    <name type="scientific">Xenopus laevis</name>
    <name type="common">African clawed frog</name>
    <dbReference type="NCBI Taxonomy" id="8355"/>
    <lineage>
        <taxon>Eukaryota</taxon>
        <taxon>Metazoa</taxon>
        <taxon>Chordata</taxon>
        <taxon>Craniata</taxon>
        <taxon>Vertebrata</taxon>
        <taxon>Euteleostomi</taxon>
        <taxon>Amphibia</taxon>
        <taxon>Batrachia</taxon>
        <taxon>Anura</taxon>
        <taxon>Pipoidea</taxon>
        <taxon>Pipidae</taxon>
        <taxon>Xenopodinae</taxon>
        <taxon>Xenopus</taxon>
        <taxon>Xenopus</taxon>
    </lineage>
</organism>
<dbReference type="GO" id="GO:0005516">
    <property type="term" value="F:calmodulin binding"/>
    <property type="evidence" value="ECO:0007669"/>
    <property type="project" value="UniProtKB-KW"/>
</dbReference>
<dbReference type="Gene3D" id="2.10.50.10">
    <property type="entry name" value="Tumor Necrosis Factor Receptor, subunit A, domain 2"/>
    <property type="match status" value="2"/>
</dbReference>
<keyword evidence="18" id="KW-0675">Receptor</keyword>
<evidence type="ECO:0000256" key="6">
    <source>
        <dbReference type="ARBA" id="ARBA00022729"/>
    </source>
</evidence>
<evidence type="ECO:0000256" key="9">
    <source>
        <dbReference type="ARBA" id="ARBA00023139"/>
    </source>
</evidence>
<dbReference type="PRINTS" id="PR01680">
    <property type="entry name" value="TNFACTORR6"/>
</dbReference>
<evidence type="ECO:0000313" key="17">
    <source>
        <dbReference type="Proteomes" id="UP000186698"/>
    </source>
</evidence>
<dbReference type="STRING" id="8355.A0A1L8FE31"/>
<dbReference type="Proteomes" id="UP000186698">
    <property type="component" value="Chromosome 7S"/>
</dbReference>
<comment type="subcellular location">
    <subcellularLocation>
        <location evidence="1">Cell membrane</location>
        <topology evidence="1">Single-pass type I membrane protein</topology>
    </subcellularLocation>
    <subcellularLocation>
        <location evidence="2">Membrane raft</location>
    </subcellularLocation>
</comment>
<dbReference type="OrthoDB" id="8848202at2759"/>
<dbReference type="GO" id="GO:0045121">
    <property type="term" value="C:membrane raft"/>
    <property type="evidence" value="ECO:0000318"/>
    <property type="project" value="GO_Central"/>
</dbReference>
<dbReference type="SMART" id="SM00208">
    <property type="entry name" value="TNFR"/>
    <property type="match status" value="3"/>
</dbReference>
<dbReference type="Pfam" id="PF00531">
    <property type="entry name" value="Death"/>
    <property type="match status" value="1"/>
</dbReference>
<dbReference type="GeneID" id="108697171"/>
<sequence>MLLSWICLFVALAVERNSASVIHNIEDPTNTNIGNRSVSLRKVFRRDSKCPEGEYPGNKFCCMNCAVGTRVENDCQEEHEKPTCIPCTDGKDYMDKANGYHECLLCRLCDQEHGEEVNFPCTVSRNTVCKCRASYFCRTNSSQDPRSCDHCQQCTQCENGVAERCTETTDAVCKGYRYYWALLILLPLIVLAVCAVFKFVKCMSNTSVRYQPPPLSEPPTPPLEPPTPPLEPYPSYLKDIDLEPYLQDLAGEMFYEQMVQCVRRMCLGDPTIDDIKNNHGQGSEGKYQLLRSWYTQHGQQGAFQKLIESLRECGLNRPAENIINILNSKVPH</sequence>
<dbReference type="GO" id="GO:0097049">
    <property type="term" value="P:motor neuron apoptotic process"/>
    <property type="evidence" value="ECO:0000318"/>
    <property type="project" value="GO_Central"/>
</dbReference>
<feature type="repeat" description="TNFR-Cys" evidence="16">
    <location>
        <begin position="130"/>
        <end position="173"/>
    </location>
</feature>
<dbReference type="PROSITE" id="PS50017">
    <property type="entry name" value="DEATH_DOMAIN"/>
    <property type="match status" value="1"/>
</dbReference>
<dbReference type="SMART" id="SM00005">
    <property type="entry name" value="DEATH"/>
    <property type="match status" value="1"/>
</dbReference>
<evidence type="ECO:0000256" key="4">
    <source>
        <dbReference type="ARBA" id="ARBA00022475"/>
    </source>
</evidence>
<dbReference type="OMA" id="RDTKCRC"/>
<dbReference type="GO" id="GO:0097527">
    <property type="term" value="P:necroptotic signaling pathway"/>
    <property type="evidence" value="ECO:0000318"/>
    <property type="project" value="GO_Central"/>
</dbReference>
<dbReference type="RefSeq" id="XP_041426785.1">
    <property type="nucleotide sequence ID" value="XM_041570851.1"/>
</dbReference>
<evidence type="ECO:0000256" key="3">
    <source>
        <dbReference type="ARBA" id="ARBA00015761"/>
    </source>
</evidence>
<feature type="repeat" description="TNFR-Cys" evidence="16">
    <location>
        <begin position="86"/>
        <end position="129"/>
    </location>
</feature>
<keyword evidence="7" id="KW-0677">Repeat</keyword>
<dbReference type="InterPro" id="IPR008063">
    <property type="entry name" value="Fas_rcpt"/>
</dbReference>
<evidence type="ECO:0000256" key="15">
    <source>
        <dbReference type="ARBA" id="ARBA00032502"/>
    </source>
</evidence>
<evidence type="ECO:0000256" key="10">
    <source>
        <dbReference type="ARBA" id="ARBA00023157"/>
    </source>
</evidence>
<evidence type="ECO:0000256" key="14">
    <source>
        <dbReference type="ARBA" id="ARBA00032338"/>
    </source>
</evidence>
<keyword evidence="10" id="KW-1015">Disulfide bond</keyword>
<evidence type="ECO:0000256" key="7">
    <source>
        <dbReference type="ARBA" id="ARBA00022737"/>
    </source>
</evidence>
<dbReference type="CTD" id="108697171"/>
<dbReference type="GO" id="GO:0005031">
    <property type="term" value="F:tumor necrosis factor receptor activity"/>
    <property type="evidence" value="ECO:0000318"/>
    <property type="project" value="GO_Central"/>
</dbReference>
<keyword evidence="8" id="KW-0112">Calmodulin-binding</keyword>
<protein>
    <recommendedName>
        <fullName evidence="3">Tumor necrosis factor receptor superfamily member 6</fullName>
    </recommendedName>
    <alternativeName>
        <fullName evidence="14">Apo-1 antigen</fullName>
    </alternativeName>
    <alternativeName>
        <fullName evidence="15">Apoptosis-mediating surface antigen FAS</fullName>
    </alternativeName>
    <alternativeName>
        <fullName evidence="13">FASLG receptor</fullName>
    </alternativeName>
</protein>
<name>A0A1L8FE31_XENLA</name>
<dbReference type="AlphaFoldDB" id="A0A1L8FE31"/>
<keyword evidence="12" id="KW-0449">Lipoprotein</keyword>
<evidence type="ECO:0000256" key="11">
    <source>
        <dbReference type="ARBA" id="ARBA00023180"/>
    </source>
</evidence>
<keyword evidence="5" id="KW-0053">Apoptosis</keyword>
<evidence type="ECO:0000256" key="5">
    <source>
        <dbReference type="ARBA" id="ARBA00022703"/>
    </source>
</evidence>
<evidence type="ECO:0000256" key="16">
    <source>
        <dbReference type="PROSITE-ProRule" id="PRU00206"/>
    </source>
</evidence>
<dbReference type="GO" id="GO:0009897">
    <property type="term" value="C:external side of plasma membrane"/>
    <property type="evidence" value="ECO:0000318"/>
    <property type="project" value="GO_Central"/>
</dbReference>
<dbReference type="Gene3D" id="1.10.533.10">
    <property type="entry name" value="Death Domain, Fas"/>
    <property type="match status" value="1"/>
</dbReference>
<dbReference type="SUPFAM" id="SSF57586">
    <property type="entry name" value="TNF receptor-like"/>
    <property type="match status" value="2"/>
</dbReference>
<keyword evidence="17" id="KW-1185">Reference proteome</keyword>
<evidence type="ECO:0000256" key="8">
    <source>
        <dbReference type="ARBA" id="ARBA00022860"/>
    </source>
</evidence>
<dbReference type="PANTHER" id="PTHR46874">
    <property type="entry name" value="TUMOR NECROSIS FACTOR RECEPTOR SUPERFAMILY MEMBER 6"/>
    <property type="match status" value="1"/>
</dbReference>
<dbReference type="KEGG" id="xla:108697171"/>
<dbReference type="PaxDb" id="8355-A0A1L8FE31"/>
<evidence type="ECO:0000313" key="18">
    <source>
        <dbReference type="RefSeq" id="XP_041426785.1"/>
    </source>
</evidence>
<dbReference type="GO" id="GO:0006955">
    <property type="term" value="P:immune response"/>
    <property type="evidence" value="ECO:0007669"/>
    <property type="project" value="InterPro"/>
</dbReference>
<keyword evidence="4" id="KW-1003">Cell membrane</keyword>
<dbReference type="GO" id="GO:0006924">
    <property type="term" value="P:activation-induced cell death of T cells"/>
    <property type="evidence" value="ECO:0000318"/>
    <property type="project" value="GO_Central"/>
</dbReference>
<evidence type="ECO:0000256" key="12">
    <source>
        <dbReference type="ARBA" id="ARBA00023288"/>
    </source>
</evidence>
<dbReference type="InterPro" id="IPR011029">
    <property type="entry name" value="DEATH-like_dom_sf"/>
</dbReference>
<keyword evidence="9" id="KW-0564">Palmitate</keyword>
<evidence type="ECO:0000256" key="13">
    <source>
        <dbReference type="ARBA" id="ARBA00030181"/>
    </source>
</evidence>
<dbReference type="GO" id="GO:0032872">
    <property type="term" value="P:regulation of stress-activated MAPK cascade"/>
    <property type="evidence" value="ECO:0000318"/>
    <property type="project" value="GO_Central"/>
</dbReference>
<dbReference type="InterPro" id="IPR001368">
    <property type="entry name" value="TNFR/NGFR_Cys_rich_reg"/>
</dbReference>
<keyword evidence="6" id="KW-0732">Signal</keyword>
<dbReference type="GO" id="GO:0031265">
    <property type="term" value="C:CD95 death-inducing signaling complex"/>
    <property type="evidence" value="ECO:0000318"/>
    <property type="project" value="GO_Central"/>
</dbReference>
<reference evidence="18" key="1">
    <citation type="submission" date="2025-08" db="UniProtKB">
        <authorList>
            <consortium name="RefSeq"/>
        </authorList>
    </citation>
    <scope>IDENTIFICATION</scope>
    <source>
        <strain evidence="18">J_2021</strain>
        <tissue evidence="18">Erythrocytes</tissue>
    </source>
</reference>
<dbReference type="Pfam" id="PF00020">
    <property type="entry name" value="TNFR_c6"/>
    <property type="match status" value="1"/>
</dbReference>
<dbReference type="GO" id="GO:0097192">
    <property type="term" value="P:extrinsic apoptotic signaling pathway in absence of ligand"/>
    <property type="evidence" value="ECO:0007669"/>
    <property type="project" value="TreeGrafter"/>
</dbReference>
<comment type="caution">
    <text evidence="16">Lacks conserved residue(s) required for the propagation of feature annotation.</text>
</comment>
<dbReference type="PANTHER" id="PTHR46874:SF1">
    <property type="entry name" value="TUMOR NECROSIS FACTOR RECEPTOR SUPERFAMILY MEMBER 6"/>
    <property type="match status" value="1"/>
</dbReference>
<dbReference type="GO" id="GO:0043066">
    <property type="term" value="P:negative regulation of apoptotic process"/>
    <property type="evidence" value="ECO:0000318"/>
    <property type="project" value="GO_Central"/>
</dbReference>